<dbReference type="RefSeq" id="WP_177246396.1">
    <property type="nucleotide sequence ID" value="NZ_FONG01000005.1"/>
</dbReference>
<evidence type="ECO:0000256" key="1">
    <source>
        <dbReference type="SAM" id="MobiDB-lite"/>
    </source>
</evidence>
<accession>A0A1I2D205</accession>
<organism evidence="3 4">
    <name type="scientific">Actinacidiphila alni</name>
    <dbReference type="NCBI Taxonomy" id="380248"/>
    <lineage>
        <taxon>Bacteria</taxon>
        <taxon>Bacillati</taxon>
        <taxon>Actinomycetota</taxon>
        <taxon>Actinomycetes</taxon>
        <taxon>Kitasatosporales</taxon>
        <taxon>Streptomycetaceae</taxon>
        <taxon>Actinacidiphila</taxon>
    </lineage>
</organism>
<dbReference type="AlphaFoldDB" id="A0A1I2D205"/>
<evidence type="ECO:0000313" key="3">
    <source>
        <dbReference type="EMBL" id="SFE74558.1"/>
    </source>
</evidence>
<dbReference type="EMBL" id="FONG01000005">
    <property type="protein sequence ID" value="SFE74558.1"/>
    <property type="molecule type" value="Genomic_DNA"/>
</dbReference>
<dbReference type="STRING" id="380248.SAMN05216251_10541"/>
<evidence type="ECO:0000256" key="2">
    <source>
        <dbReference type="SAM" id="SignalP"/>
    </source>
</evidence>
<proteinExistence type="predicted"/>
<reference evidence="4" key="1">
    <citation type="submission" date="2016-10" db="EMBL/GenBank/DDBJ databases">
        <authorList>
            <person name="Varghese N."/>
            <person name="Submissions S."/>
        </authorList>
    </citation>
    <scope>NUCLEOTIDE SEQUENCE [LARGE SCALE GENOMIC DNA]</scope>
    <source>
        <strain evidence="4">CGMCC 4.3510</strain>
    </source>
</reference>
<evidence type="ECO:0008006" key="5">
    <source>
        <dbReference type="Google" id="ProtNLM"/>
    </source>
</evidence>
<feature type="region of interest" description="Disordered" evidence="1">
    <location>
        <begin position="30"/>
        <end position="62"/>
    </location>
</feature>
<protein>
    <recommendedName>
        <fullName evidence="5">DUF3558 domain-containing protein</fullName>
    </recommendedName>
</protein>
<feature type="chain" id="PRO_5038771000" description="DUF3558 domain-containing protein" evidence="2">
    <location>
        <begin position="26"/>
        <end position="242"/>
    </location>
</feature>
<evidence type="ECO:0000313" key="4">
    <source>
        <dbReference type="Proteomes" id="UP000199323"/>
    </source>
</evidence>
<keyword evidence="4" id="KW-1185">Reference proteome</keyword>
<keyword evidence="2" id="KW-0732">Signal</keyword>
<feature type="signal peptide" evidence="2">
    <location>
        <begin position="1"/>
        <end position="25"/>
    </location>
</feature>
<dbReference type="Proteomes" id="UP000199323">
    <property type="component" value="Unassembled WGS sequence"/>
</dbReference>
<sequence>MERRHTAPRLALLLACAAVPAFAIAGCSSGSGSSDSSDAKAQSSASSASSSASGGASASPTPTVAPAKFAALPSSCTSVTKATVTALVPKAKTPGGTAVKSDDLQARSGCSWTGNGKDGYQYRWLSVTLQRFTSSTALGSAEDQAKKRYTEQVGTLNQVSGASPATLTGLGDQAASVASKATIAKVTSQNDSVVVRSGNVVVLVEFNGAGLEGKKNPSADTVRSGAERAAKDAVAAVAAANA</sequence>
<name>A0A1I2D205_9ACTN</name>
<dbReference type="PROSITE" id="PS51257">
    <property type="entry name" value="PROKAR_LIPOPROTEIN"/>
    <property type="match status" value="1"/>
</dbReference>
<gene>
    <name evidence="3" type="ORF">SAMN05216251_10541</name>
</gene>